<keyword evidence="1" id="KW-0732">Signal</keyword>
<evidence type="ECO:0000256" key="1">
    <source>
        <dbReference type="SAM" id="SignalP"/>
    </source>
</evidence>
<accession>L0P1K2</accession>
<feature type="signal peptide" evidence="1">
    <location>
        <begin position="1"/>
        <end position="23"/>
    </location>
</feature>
<organism evidence="2">
    <name type="scientific">Phyllostachys edulis</name>
    <name type="common">Tortoise shell bamboo</name>
    <name type="synonym">Bambusa edulis</name>
    <dbReference type="NCBI Taxonomy" id="38705"/>
    <lineage>
        <taxon>Eukaryota</taxon>
        <taxon>Viridiplantae</taxon>
        <taxon>Streptophyta</taxon>
        <taxon>Embryophyta</taxon>
        <taxon>Tracheophyta</taxon>
        <taxon>Spermatophyta</taxon>
        <taxon>Magnoliopsida</taxon>
        <taxon>Liliopsida</taxon>
        <taxon>Poales</taxon>
        <taxon>Poaceae</taxon>
        <taxon>BOP clade</taxon>
        <taxon>Bambusoideae</taxon>
        <taxon>Arundinarodae</taxon>
        <taxon>Arundinarieae</taxon>
        <taxon>Arundinariinae</taxon>
        <taxon>Phyllostachys</taxon>
    </lineage>
</organism>
<gene>
    <name evidence="2" type="primary">PH01B001G05.22</name>
</gene>
<name>L0P1K2_PHYED</name>
<reference evidence="2" key="1">
    <citation type="submission" date="2012-05" db="EMBL/GenBank/DDBJ databases">
        <authorList>
            <person name="Han B."/>
            <person name="Lu Y."/>
            <person name="Feng Q."/>
            <person name="Zhao Q."/>
            <person name="Lu T.T."/>
            <person name="Li Y."/>
            <person name="Liu K.Y."/>
            <person name="Huang X.H."/>
            <person name="Fan D.L."/>
            <person name="Weng Q.J."/>
            <person name="Zhang L."/>
            <person name="Lu Y.Q."/>
            <person name="Guo Y.L."/>
            <person name="Li W.J."/>
            <person name="Zhou C.C."/>
            <person name="Lu H.Y."/>
            <person name="Huang T."/>
            <person name="Zhu C.R."/>
            <person name="Zhao Y."/>
            <person name="Hu T."/>
            <person name="Yao N."/>
        </authorList>
    </citation>
    <scope>NUCLEOTIDE SEQUENCE</scope>
</reference>
<dbReference type="EMBL" id="FO203436">
    <property type="protein sequence ID" value="CCI55299.1"/>
    <property type="molecule type" value="Genomic_DNA"/>
</dbReference>
<dbReference type="AlphaFoldDB" id="L0P1K2"/>
<sequence length="95" mass="11074">MTMIMRIRVVTVVFLGKPFFSAAFDHYSRKFQQGGQRDGCRLSLPSQSAMCFQILTEKRHWVKRCKADSKVYLVDFGPEFHELLDVMDCQPLKKV</sequence>
<protein>
    <submittedName>
        <fullName evidence="2">PH01B001G05.22 protein</fullName>
    </submittedName>
</protein>
<evidence type="ECO:0000313" key="2">
    <source>
        <dbReference type="EMBL" id="CCI55299.1"/>
    </source>
</evidence>
<proteinExistence type="predicted"/>
<feature type="chain" id="PRO_5003947305" evidence="1">
    <location>
        <begin position="24"/>
        <end position="95"/>
    </location>
</feature>